<feature type="region of interest" description="Disordered" evidence="1">
    <location>
        <begin position="121"/>
        <end position="172"/>
    </location>
</feature>
<dbReference type="AlphaFoldDB" id="A0A016U9S8"/>
<evidence type="ECO:0000313" key="2">
    <source>
        <dbReference type="EMBL" id="EYC11597.1"/>
    </source>
</evidence>
<protein>
    <submittedName>
        <fullName evidence="2">Uncharacterized protein</fullName>
    </submittedName>
</protein>
<sequence>MKRMTCNYVNLKRSYTRGTTAARRSWAETQGLSMLALVVCFCQQQRTRVQCRSRRPEPACSASVSLPKNAAPRSRPFLFLLLVICFQTATKLSTAIEVTKHKKPPENKKASKNQKLNDTLEGVKKKIFKSGNNKPANKKAEEVKPAEPVKKSKLTPLKEKPPPKKGDKDNSPRSFYNTFLTEHFENAQITHIVTPFKVLDLAAVFATTSGAPVEQRSTEEMRADTLHKVLDDFPNLILPPLKDIDRSLPYLRELNVQSTPCHSPEHELGFAPRVIKALLNWPLARTQNGTPLDARPLNDTQSIEEEIGPIRVPSRSKAMLQNEVTPRDVSLHEITPREPEPHMLAPPLPLAVSQQRILTGSAAEPVSPASPMVPRKRGRTLRQRLTLRIRKVLLPKILVNDRVLLGIAFSLLSAK</sequence>
<organism evidence="2 3">
    <name type="scientific">Ancylostoma ceylanicum</name>
    <dbReference type="NCBI Taxonomy" id="53326"/>
    <lineage>
        <taxon>Eukaryota</taxon>
        <taxon>Metazoa</taxon>
        <taxon>Ecdysozoa</taxon>
        <taxon>Nematoda</taxon>
        <taxon>Chromadorea</taxon>
        <taxon>Rhabditida</taxon>
        <taxon>Rhabditina</taxon>
        <taxon>Rhabditomorpha</taxon>
        <taxon>Strongyloidea</taxon>
        <taxon>Ancylostomatidae</taxon>
        <taxon>Ancylostomatinae</taxon>
        <taxon>Ancylostoma</taxon>
    </lineage>
</organism>
<feature type="compositionally biased region" description="Basic and acidic residues" evidence="1">
    <location>
        <begin position="138"/>
        <end position="171"/>
    </location>
</feature>
<dbReference type="OrthoDB" id="5856990at2759"/>
<comment type="caution">
    <text evidence="2">The sequence shown here is derived from an EMBL/GenBank/DDBJ whole genome shotgun (WGS) entry which is preliminary data.</text>
</comment>
<reference evidence="3" key="1">
    <citation type="journal article" date="2015" name="Nat. Genet.">
        <title>The genome and transcriptome of the zoonotic hookworm Ancylostoma ceylanicum identify infection-specific gene families.</title>
        <authorList>
            <person name="Schwarz E.M."/>
            <person name="Hu Y."/>
            <person name="Antoshechkin I."/>
            <person name="Miller M.M."/>
            <person name="Sternberg P.W."/>
            <person name="Aroian R.V."/>
        </authorList>
    </citation>
    <scope>NUCLEOTIDE SEQUENCE</scope>
    <source>
        <strain evidence="3">HY135</strain>
    </source>
</reference>
<dbReference type="EMBL" id="JARK01001386">
    <property type="protein sequence ID" value="EYC11597.1"/>
    <property type="molecule type" value="Genomic_DNA"/>
</dbReference>
<proteinExistence type="predicted"/>
<gene>
    <name evidence="2" type="primary">Acey_s0050.g1994</name>
    <name evidence="2" type="ORF">Y032_0050g1994</name>
</gene>
<name>A0A016U9S8_9BILA</name>
<evidence type="ECO:0000313" key="3">
    <source>
        <dbReference type="Proteomes" id="UP000024635"/>
    </source>
</evidence>
<accession>A0A016U9S8</accession>
<evidence type="ECO:0000256" key="1">
    <source>
        <dbReference type="SAM" id="MobiDB-lite"/>
    </source>
</evidence>
<dbReference type="Proteomes" id="UP000024635">
    <property type="component" value="Unassembled WGS sequence"/>
</dbReference>
<keyword evidence="3" id="KW-1185">Reference proteome</keyword>